<dbReference type="RefSeq" id="WP_377044972.1">
    <property type="nucleotide sequence ID" value="NZ_JBHLUN010000008.1"/>
</dbReference>
<accession>A0ABV6JU35</accession>
<comment type="caution">
    <text evidence="2">The sequence shown here is derived from an EMBL/GenBank/DDBJ whole genome shotgun (WGS) entry which is preliminary data.</text>
</comment>
<keyword evidence="3" id="KW-1185">Reference proteome</keyword>
<feature type="domain" description="YjiS-like" evidence="1">
    <location>
        <begin position="47"/>
        <end position="82"/>
    </location>
</feature>
<protein>
    <submittedName>
        <fullName evidence="2">DUF1127 domain-containing protein</fullName>
    </submittedName>
</protein>
<dbReference type="Pfam" id="PF06568">
    <property type="entry name" value="YjiS-like"/>
    <property type="match status" value="1"/>
</dbReference>
<organism evidence="2 3">
    <name type="scientific">Roseomonas elaeocarpi</name>
    <dbReference type="NCBI Taxonomy" id="907779"/>
    <lineage>
        <taxon>Bacteria</taxon>
        <taxon>Pseudomonadati</taxon>
        <taxon>Pseudomonadota</taxon>
        <taxon>Alphaproteobacteria</taxon>
        <taxon>Acetobacterales</taxon>
        <taxon>Roseomonadaceae</taxon>
        <taxon>Roseomonas</taxon>
    </lineage>
</organism>
<evidence type="ECO:0000313" key="2">
    <source>
        <dbReference type="EMBL" id="MFC0409227.1"/>
    </source>
</evidence>
<reference evidence="2 3" key="1">
    <citation type="submission" date="2024-09" db="EMBL/GenBank/DDBJ databases">
        <authorList>
            <person name="Sun Q."/>
            <person name="Mori K."/>
        </authorList>
    </citation>
    <scope>NUCLEOTIDE SEQUENCE [LARGE SCALE GENOMIC DNA]</scope>
    <source>
        <strain evidence="2 3">TBRC 5777</strain>
    </source>
</reference>
<name>A0ABV6JU35_9PROT</name>
<proteinExistence type="predicted"/>
<sequence>MNPNFNQTEASLMMPRAANAETARVQALRQQAMQQSDAGLGRWFSGLFARLSEGLARRRAMAELQELSDRELADIGLNRAEIPGLFARMGEQVVAAPARTSVVRPANDFRQGRAAA</sequence>
<gene>
    <name evidence="2" type="ORF">ACFFGY_13295</name>
</gene>
<dbReference type="Proteomes" id="UP001589865">
    <property type="component" value="Unassembled WGS sequence"/>
</dbReference>
<evidence type="ECO:0000313" key="3">
    <source>
        <dbReference type="Proteomes" id="UP001589865"/>
    </source>
</evidence>
<dbReference type="InterPro" id="IPR009506">
    <property type="entry name" value="YjiS-like"/>
</dbReference>
<evidence type="ECO:0000259" key="1">
    <source>
        <dbReference type="Pfam" id="PF06568"/>
    </source>
</evidence>
<dbReference type="EMBL" id="JBHLUN010000008">
    <property type="protein sequence ID" value="MFC0409227.1"/>
    <property type="molecule type" value="Genomic_DNA"/>
</dbReference>